<reference evidence="3 4" key="1">
    <citation type="submission" date="2022-12" db="EMBL/GenBank/DDBJ databases">
        <authorList>
            <person name="Muema E."/>
        </authorList>
    </citation>
    <scope>NUCLEOTIDE SEQUENCE [LARGE SCALE GENOMIC DNA]</scope>
    <source>
        <strain evidence="4">1326</strain>
    </source>
</reference>
<feature type="transmembrane region" description="Helical" evidence="1">
    <location>
        <begin position="282"/>
        <end position="300"/>
    </location>
</feature>
<feature type="transmembrane region" description="Helical" evidence="1">
    <location>
        <begin position="243"/>
        <end position="262"/>
    </location>
</feature>
<dbReference type="EMBL" id="JAPYKS010000002">
    <property type="protein sequence ID" value="MEI9407924.1"/>
    <property type="molecule type" value="Genomic_DNA"/>
</dbReference>
<feature type="transmembrane region" description="Helical" evidence="1">
    <location>
        <begin position="212"/>
        <end position="231"/>
    </location>
</feature>
<dbReference type="Proteomes" id="UP001387293">
    <property type="component" value="Unassembled WGS sequence"/>
</dbReference>
<evidence type="ECO:0000259" key="2">
    <source>
        <dbReference type="Pfam" id="PF01757"/>
    </source>
</evidence>
<dbReference type="PANTHER" id="PTHR23028">
    <property type="entry name" value="ACETYLTRANSFERASE"/>
    <property type="match status" value="1"/>
</dbReference>
<feature type="transmembrane region" description="Helical" evidence="1">
    <location>
        <begin position="7"/>
        <end position="26"/>
    </location>
</feature>
<dbReference type="PANTHER" id="PTHR23028:SF53">
    <property type="entry name" value="ACYL_TRANSF_3 DOMAIN-CONTAINING PROTEIN"/>
    <property type="match status" value="1"/>
</dbReference>
<protein>
    <submittedName>
        <fullName evidence="3">Acyltransferase</fullName>
    </submittedName>
</protein>
<evidence type="ECO:0000256" key="1">
    <source>
        <dbReference type="SAM" id="Phobius"/>
    </source>
</evidence>
<keyword evidence="4" id="KW-1185">Reference proteome</keyword>
<feature type="transmembrane region" description="Helical" evidence="1">
    <location>
        <begin position="161"/>
        <end position="181"/>
    </location>
</feature>
<name>A0ABU8KQD3_9HYPH</name>
<gene>
    <name evidence="3" type="ORF">O7A60_03925</name>
</gene>
<keyword evidence="1" id="KW-0472">Membrane</keyword>
<dbReference type="Pfam" id="PF01757">
    <property type="entry name" value="Acyl_transf_3"/>
    <property type="match status" value="1"/>
</dbReference>
<evidence type="ECO:0000313" key="4">
    <source>
        <dbReference type="Proteomes" id="UP001387293"/>
    </source>
</evidence>
<feature type="transmembrane region" description="Helical" evidence="1">
    <location>
        <begin position="86"/>
        <end position="106"/>
    </location>
</feature>
<keyword evidence="3" id="KW-0012">Acyltransferase</keyword>
<keyword evidence="1" id="KW-0812">Transmembrane</keyword>
<sequence>MLYKNIQGLRAVAALMVVISHIYWPILPMRIHWTQQFVTAVGPGGVDLFFVISGFVVFLAAQRLGDKAEVVGRVSAFREFAIKRVFRIYPIYWVVFAIATLLMPWVEFSPAFIKVAPTWQQVLLINSPNSRVQAAWTLQYEMYFYAMCALGILFFPRRIALILGAWFAMVAAASMASWFGVSTSSSWLNILALEFGLGIVIALLASRKYSEYAVAAIGVGLAGYLWGAIYFNLNGGWTLPSSWRVVCFGLPSALIVYGFVALEIRQMWTFSKGWVALGDASYSLYLWHQVLFATIAAWLVAGDLINRLPAPIYGVAFVCVAVLVGFLSFNLIEQPINKSAWLARLAKGSSGIVAREPVPA</sequence>
<proteinExistence type="predicted"/>
<organism evidence="3 4">
    <name type="scientific">Mesorhizobium salmacidum</name>
    <dbReference type="NCBI Taxonomy" id="3015171"/>
    <lineage>
        <taxon>Bacteria</taxon>
        <taxon>Pseudomonadati</taxon>
        <taxon>Pseudomonadota</taxon>
        <taxon>Alphaproteobacteria</taxon>
        <taxon>Hyphomicrobiales</taxon>
        <taxon>Phyllobacteriaceae</taxon>
        <taxon>Mesorhizobium</taxon>
    </lineage>
</organism>
<feature type="transmembrane region" description="Helical" evidence="1">
    <location>
        <begin position="46"/>
        <end position="65"/>
    </location>
</feature>
<dbReference type="RefSeq" id="WP_337105106.1">
    <property type="nucleotide sequence ID" value="NZ_JAPYKS010000002.1"/>
</dbReference>
<comment type="caution">
    <text evidence="3">The sequence shown here is derived from an EMBL/GenBank/DDBJ whole genome shotgun (WGS) entry which is preliminary data.</text>
</comment>
<evidence type="ECO:0000313" key="3">
    <source>
        <dbReference type="EMBL" id="MEI9407924.1"/>
    </source>
</evidence>
<feature type="transmembrane region" description="Helical" evidence="1">
    <location>
        <begin position="187"/>
        <end position="205"/>
    </location>
</feature>
<feature type="domain" description="Acyltransferase 3" evidence="2">
    <location>
        <begin position="4"/>
        <end position="324"/>
    </location>
</feature>
<dbReference type="GO" id="GO:0016746">
    <property type="term" value="F:acyltransferase activity"/>
    <property type="evidence" value="ECO:0007669"/>
    <property type="project" value="UniProtKB-KW"/>
</dbReference>
<keyword evidence="1" id="KW-1133">Transmembrane helix</keyword>
<feature type="transmembrane region" description="Helical" evidence="1">
    <location>
        <begin position="134"/>
        <end position="154"/>
    </location>
</feature>
<dbReference type="InterPro" id="IPR002656">
    <property type="entry name" value="Acyl_transf_3_dom"/>
</dbReference>
<keyword evidence="3" id="KW-0808">Transferase</keyword>
<dbReference type="InterPro" id="IPR050879">
    <property type="entry name" value="Acyltransferase_3"/>
</dbReference>
<accession>A0ABU8KQD3</accession>
<feature type="transmembrane region" description="Helical" evidence="1">
    <location>
        <begin position="312"/>
        <end position="332"/>
    </location>
</feature>